<dbReference type="OrthoDB" id="28610at2157"/>
<evidence type="ECO:0008006" key="3">
    <source>
        <dbReference type="Google" id="ProtNLM"/>
    </source>
</evidence>
<evidence type="ECO:0000313" key="2">
    <source>
        <dbReference type="Proteomes" id="UP000218615"/>
    </source>
</evidence>
<organism evidence="1 2">
    <name type="scientific">Candidatus Methanoperedens nitratireducens</name>
    <dbReference type="NCBI Taxonomy" id="1392998"/>
    <lineage>
        <taxon>Archaea</taxon>
        <taxon>Methanobacteriati</taxon>
        <taxon>Methanobacteriota</taxon>
        <taxon>Stenosarchaea group</taxon>
        <taxon>Methanomicrobia</taxon>
        <taxon>Methanosarcinales</taxon>
        <taxon>ANME-2 cluster</taxon>
        <taxon>Candidatus Methanoperedentaceae</taxon>
        <taxon>Candidatus Methanoperedens</taxon>
    </lineage>
</organism>
<dbReference type="InterPro" id="IPR036390">
    <property type="entry name" value="WH_DNA-bd_sf"/>
</dbReference>
<dbReference type="InterPro" id="IPR011991">
    <property type="entry name" value="ArsR-like_HTH"/>
</dbReference>
<dbReference type="EMBL" id="FZMP01000119">
    <property type="protein sequence ID" value="SNQ60858.1"/>
    <property type="molecule type" value="Genomic_DNA"/>
</dbReference>
<gene>
    <name evidence="1" type="ORF">MNV_2050013</name>
</gene>
<dbReference type="InterPro" id="IPR036388">
    <property type="entry name" value="WH-like_DNA-bd_sf"/>
</dbReference>
<dbReference type="CDD" id="cd00090">
    <property type="entry name" value="HTH_ARSR"/>
    <property type="match status" value="1"/>
</dbReference>
<dbReference type="AlphaFoldDB" id="A0A284VNQ3"/>
<dbReference type="Gene3D" id="1.10.10.10">
    <property type="entry name" value="Winged helix-like DNA-binding domain superfamily/Winged helix DNA-binding domain"/>
    <property type="match status" value="1"/>
</dbReference>
<accession>A0A284VNQ3</accession>
<dbReference type="RefSeq" id="WP_096205366.1">
    <property type="nucleotide sequence ID" value="NZ_FZMP01000119.1"/>
</dbReference>
<dbReference type="SUPFAM" id="SSF46785">
    <property type="entry name" value="Winged helix' DNA-binding domain"/>
    <property type="match status" value="1"/>
</dbReference>
<dbReference type="Pfam" id="PF13412">
    <property type="entry name" value="HTH_24"/>
    <property type="match status" value="1"/>
</dbReference>
<name>A0A284VNQ3_9EURY</name>
<keyword evidence="2" id="KW-1185">Reference proteome</keyword>
<sequence>MGKLVDKIILKKMGKFTRLFQNSGTFKGNEQMIVAHLKNETGRMLLWAILENPGVTNQELTEKFHLAKSTIHWYIQQLSKDNIIVSKQEGKYRRYTVNADIKMILLRFMPPSQPIYAQV</sequence>
<protein>
    <recommendedName>
        <fullName evidence="3">HTH arsR-type domain-containing protein</fullName>
    </recommendedName>
</protein>
<evidence type="ECO:0000313" key="1">
    <source>
        <dbReference type="EMBL" id="SNQ60858.1"/>
    </source>
</evidence>
<proteinExistence type="predicted"/>
<dbReference type="Proteomes" id="UP000218615">
    <property type="component" value="Unassembled WGS sequence"/>
</dbReference>
<reference evidence="2" key="1">
    <citation type="submission" date="2017-06" db="EMBL/GenBank/DDBJ databases">
        <authorList>
            <person name="Cremers G."/>
        </authorList>
    </citation>
    <scope>NUCLEOTIDE SEQUENCE [LARGE SCALE GENOMIC DNA]</scope>
</reference>